<feature type="domain" description="Thioesterase" evidence="2">
    <location>
        <begin position="175"/>
        <end position="249"/>
    </location>
</feature>
<dbReference type="Gene3D" id="3.10.129.10">
    <property type="entry name" value="Hotdog Thioesterase"/>
    <property type="match status" value="1"/>
</dbReference>
<accession>A0A8H5LJU1</accession>
<name>A0A8H5LJU1_9AGAR</name>
<evidence type="ECO:0000256" key="1">
    <source>
        <dbReference type="SAM" id="MobiDB-lite"/>
    </source>
</evidence>
<feature type="compositionally biased region" description="Low complexity" evidence="1">
    <location>
        <begin position="282"/>
        <end position="291"/>
    </location>
</feature>
<feature type="compositionally biased region" description="Basic and acidic residues" evidence="1">
    <location>
        <begin position="292"/>
        <end position="309"/>
    </location>
</feature>
<sequence length="309" mass="33505">MTLSRLGYRNTIIPLKAPLHARTFASTVISHRPRRTLLTLGFSAVASLTAYTIGSVYPPPALSYIYSPYSRSSSSSSSVIQSTPSFSPSELDSIESQLLSLPLLQELRSSSSSNEYYLTRPYSSIPEERRVNNLTAGALRGPGRLAVPPVVWAKKDESEAFVFVHVGRGLCGHDGIVHGGLLATLVDESLGRQAITNLPDRIGVTATLNLSYRAPTKADQFIVIKTKLDRAKGRKVFVSARVEDLNGTLLVEASGMFVQPRYAKLLNSTSIQQAIGEPPSSPTASSNSTKPEPLHLADGEKLDNLRKEK</sequence>
<dbReference type="Pfam" id="PF03061">
    <property type="entry name" value="4HBT"/>
    <property type="match status" value="1"/>
</dbReference>
<dbReference type="PANTHER" id="PTHR47260">
    <property type="entry name" value="UPF0644 PROTEIN PB2B4.06"/>
    <property type="match status" value="1"/>
</dbReference>
<dbReference type="SUPFAM" id="SSF54637">
    <property type="entry name" value="Thioesterase/thiol ester dehydrase-isomerase"/>
    <property type="match status" value="1"/>
</dbReference>
<comment type="caution">
    <text evidence="3">The sequence shown here is derived from an EMBL/GenBank/DDBJ whole genome shotgun (WGS) entry which is preliminary data.</text>
</comment>
<dbReference type="Proteomes" id="UP000559256">
    <property type="component" value="Unassembled WGS sequence"/>
</dbReference>
<evidence type="ECO:0000259" key="2">
    <source>
        <dbReference type="Pfam" id="PF03061"/>
    </source>
</evidence>
<dbReference type="CDD" id="cd03443">
    <property type="entry name" value="PaaI_thioesterase"/>
    <property type="match status" value="1"/>
</dbReference>
<gene>
    <name evidence="3" type="ORF">D9758_011351</name>
</gene>
<dbReference type="InterPro" id="IPR029069">
    <property type="entry name" value="HotDog_dom_sf"/>
</dbReference>
<evidence type="ECO:0000313" key="3">
    <source>
        <dbReference type="EMBL" id="KAF5360170.1"/>
    </source>
</evidence>
<dbReference type="InterPro" id="IPR052061">
    <property type="entry name" value="PTE-AB_protein"/>
</dbReference>
<evidence type="ECO:0000313" key="4">
    <source>
        <dbReference type="Proteomes" id="UP000559256"/>
    </source>
</evidence>
<dbReference type="AlphaFoldDB" id="A0A8H5LJU1"/>
<organism evidence="3 4">
    <name type="scientific">Tetrapyrgos nigripes</name>
    <dbReference type="NCBI Taxonomy" id="182062"/>
    <lineage>
        <taxon>Eukaryota</taxon>
        <taxon>Fungi</taxon>
        <taxon>Dikarya</taxon>
        <taxon>Basidiomycota</taxon>
        <taxon>Agaricomycotina</taxon>
        <taxon>Agaricomycetes</taxon>
        <taxon>Agaricomycetidae</taxon>
        <taxon>Agaricales</taxon>
        <taxon>Marasmiineae</taxon>
        <taxon>Marasmiaceae</taxon>
        <taxon>Tetrapyrgos</taxon>
    </lineage>
</organism>
<dbReference type="PANTHER" id="PTHR47260:SF1">
    <property type="entry name" value="UPF0644 PROTEIN PB2B4.06"/>
    <property type="match status" value="1"/>
</dbReference>
<feature type="region of interest" description="Disordered" evidence="1">
    <location>
        <begin position="273"/>
        <end position="309"/>
    </location>
</feature>
<proteinExistence type="predicted"/>
<dbReference type="InterPro" id="IPR006683">
    <property type="entry name" value="Thioestr_dom"/>
</dbReference>
<keyword evidence="4" id="KW-1185">Reference proteome</keyword>
<protein>
    <recommendedName>
        <fullName evidence="2">Thioesterase domain-containing protein</fullName>
    </recommendedName>
</protein>
<dbReference type="OrthoDB" id="506431at2759"/>
<reference evidence="3 4" key="1">
    <citation type="journal article" date="2020" name="ISME J.">
        <title>Uncovering the hidden diversity of litter-decomposition mechanisms in mushroom-forming fungi.</title>
        <authorList>
            <person name="Floudas D."/>
            <person name="Bentzer J."/>
            <person name="Ahren D."/>
            <person name="Johansson T."/>
            <person name="Persson P."/>
            <person name="Tunlid A."/>
        </authorList>
    </citation>
    <scope>NUCLEOTIDE SEQUENCE [LARGE SCALE GENOMIC DNA]</scope>
    <source>
        <strain evidence="3 4">CBS 291.85</strain>
    </source>
</reference>
<dbReference type="EMBL" id="JAACJM010000044">
    <property type="protein sequence ID" value="KAF5360170.1"/>
    <property type="molecule type" value="Genomic_DNA"/>
</dbReference>